<dbReference type="GO" id="GO:0005524">
    <property type="term" value="F:ATP binding"/>
    <property type="evidence" value="ECO:0007669"/>
    <property type="project" value="UniProtKB-KW"/>
</dbReference>
<dbReference type="PIRSF" id="PIRSF000532">
    <property type="entry name" value="ATP_PFK_prok"/>
    <property type="match status" value="1"/>
</dbReference>
<dbReference type="NCBIfam" id="NF002872">
    <property type="entry name" value="PRK03202.1"/>
    <property type="match status" value="1"/>
</dbReference>
<dbReference type="InterPro" id="IPR012829">
    <property type="entry name" value="Phosphofructokinase_III"/>
</dbReference>
<dbReference type="InterPro" id="IPR015912">
    <property type="entry name" value="Phosphofructokinase_CS"/>
</dbReference>
<dbReference type="GO" id="GO:0003872">
    <property type="term" value="F:6-phosphofructokinase activity"/>
    <property type="evidence" value="ECO:0007669"/>
    <property type="project" value="UniProtKB-UniRule"/>
</dbReference>
<evidence type="ECO:0000256" key="10">
    <source>
        <dbReference type="ARBA" id="ARBA00022842"/>
    </source>
</evidence>
<evidence type="ECO:0000256" key="9">
    <source>
        <dbReference type="ARBA" id="ARBA00022840"/>
    </source>
</evidence>
<evidence type="ECO:0000256" key="11">
    <source>
        <dbReference type="ARBA" id="ARBA00023152"/>
    </source>
</evidence>
<dbReference type="GO" id="GO:0061621">
    <property type="term" value="P:canonical glycolysis"/>
    <property type="evidence" value="ECO:0007669"/>
    <property type="project" value="TreeGrafter"/>
</dbReference>
<evidence type="ECO:0000256" key="6">
    <source>
        <dbReference type="ARBA" id="ARBA00022723"/>
    </source>
</evidence>
<comment type="similarity">
    <text evidence="12">Belongs to the phosphofructokinase type A (PFKA) family. Mixed-substrate PFK group III subfamily.</text>
</comment>
<dbReference type="AlphaFoldDB" id="A0AA36Y3E0"/>
<dbReference type="HAMAP" id="MF_01976">
    <property type="entry name" value="Phosphofructokinase_III"/>
    <property type="match status" value="1"/>
</dbReference>
<comment type="caution">
    <text evidence="14">The sequence shown here is derived from an EMBL/GenBank/DDBJ whole genome shotgun (WGS) entry which is preliminary data.</text>
</comment>
<feature type="binding site" description="in other chain" evidence="12">
    <location>
        <position position="253"/>
    </location>
    <ligand>
        <name>substrate</name>
        <note>ligand shared between dimeric partners</note>
    </ligand>
</feature>
<feature type="binding site" evidence="12">
    <location>
        <position position="297"/>
    </location>
    <ligand>
        <name>substrate</name>
        <note>ligand shared between dimeric partners</note>
    </ligand>
</feature>
<keyword evidence="8 12" id="KW-0418">Kinase</keyword>
<dbReference type="Pfam" id="PF00365">
    <property type="entry name" value="PFK"/>
    <property type="match status" value="1"/>
</dbReference>
<feature type="binding site" description="in other chain" evidence="12">
    <location>
        <begin position="200"/>
        <end position="202"/>
    </location>
    <ligand>
        <name>substrate</name>
        <note>ligand shared between dimeric partners</note>
    </ligand>
</feature>
<protein>
    <recommendedName>
        <fullName evidence="12">ATP-dependent 6-phosphofructokinase</fullName>
        <shortName evidence="12">ATP-PFK</shortName>
        <shortName evidence="12">Phosphofructokinase</shortName>
        <ecNumber evidence="12">2.7.1.11</ecNumber>
    </recommendedName>
    <alternativeName>
        <fullName evidence="12">Phosphohexokinase</fullName>
    </alternativeName>
</protein>
<evidence type="ECO:0000256" key="1">
    <source>
        <dbReference type="ARBA" id="ARBA00001946"/>
    </source>
</evidence>
<gene>
    <name evidence="12" type="primary">pfkA</name>
    <name evidence="14" type="ORF">HMPREF9623_02046</name>
</gene>
<evidence type="ECO:0000313" key="15">
    <source>
        <dbReference type="Proteomes" id="UP000018466"/>
    </source>
</evidence>
<dbReference type="PRINTS" id="PR00476">
    <property type="entry name" value="PHFRCTKINASE"/>
</dbReference>
<dbReference type="Gene3D" id="3.40.50.450">
    <property type="match status" value="1"/>
</dbReference>
<dbReference type="EMBL" id="AGEL01000015">
    <property type="protein sequence ID" value="EHO15725.1"/>
    <property type="molecule type" value="Genomic_DNA"/>
</dbReference>
<comment type="subcellular location">
    <subcellularLocation>
        <location evidence="2 12">Cytoplasm</location>
    </subcellularLocation>
</comment>
<keyword evidence="9 12" id="KW-0067">ATP-binding</keyword>
<name>A0AA36Y3E0_9FIRM</name>
<comment type="cofactor">
    <cofactor evidence="1 12">
        <name>Mg(2+)</name>
        <dbReference type="ChEBI" id="CHEBI:18420"/>
    </cofactor>
</comment>
<organism evidence="14 15">
    <name type="scientific">Stomatobaculum longum</name>
    <dbReference type="NCBI Taxonomy" id="796942"/>
    <lineage>
        <taxon>Bacteria</taxon>
        <taxon>Bacillati</taxon>
        <taxon>Bacillota</taxon>
        <taxon>Clostridia</taxon>
        <taxon>Lachnospirales</taxon>
        <taxon>Lachnospiraceae</taxon>
        <taxon>Stomatobaculum</taxon>
    </lineage>
</organism>
<dbReference type="EC" id="2.7.1.11" evidence="12"/>
<dbReference type="InterPro" id="IPR012003">
    <property type="entry name" value="ATP_PFK_prok-type"/>
</dbReference>
<keyword evidence="4 12" id="KW-0963">Cytoplasm</keyword>
<dbReference type="Gene3D" id="3.40.50.460">
    <property type="entry name" value="Phosphofructokinase domain"/>
    <property type="match status" value="1"/>
</dbReference>
<keyword evidence="7 12" id="KW-0547">Nucleotide-binding</keyword>
<comment type="catalytic activity">
    <reaction evidence="12">
        <text>beta-D-fructose 6-phosphate + ATP = beta-D-fructose 1,6-bisphosphate + ADP + H(+)</text>
        <dbReference type="Rhea" id="RHEA:16109"/>
        <dbReference type="ChEBI" id="CHEBI:15378"/>
        <dbReference type="ChEBI" id="CHEBI:30616"/>
        <dbReference type="ChEBI" id="CHEBI:32966"/>
        <dbReference type="ChEBI" id="CHEBI:57634"/>
        <dbReference type="ChEBI" id="CHEBI:456216"/>
        <dbReference type="EC" id="2.7.1.11"/>
    </reaction>
</comment>
<evidence type="ECO:0000259" key="13">
    <source>
        <dbReference type="Pfam" id="PF00365"/>
    </source>
</evidence>
<dbReference type="PANTHER" id="PTHR13697:SF52">
    <property type="entry name" value="ATP-DEPENDENT 6-PHOSPHOFRUCTOKINASE 3"/>
    <property type="match status" value="1"/>
</dbReference>
<dbReference type="SUPFAM" id="SSF53784">
    <property type="entry name" value="Phosphofructokinase"/>
    <property type="match status" value="1"/>
</dbReference>
<dbReference type="GO" id="GO:0042802">
    <property type="term" value="F:identical protein binding"/>
    <property type="evidence" value="ECO:0007669"/>
    <property type="project" value="TreeGrafter"/>
</dbReference>
<keyword evidence="6 12" id="KW-0479">Metal-binding</keyword>
<dbReference type="InterPro" id="IPR035966">
    <property type="entry name" value="PKF_sf"/>
</dbReference>
<accession>A0AA36Y3E0</accession>
<dbReference type="GO" id="GO:0005945">
    <property type="term" value="C:6-phosphofructokinase complex"/>
    <property type="evidence" value="ECO:0007669"/>
    <property type="project" value="TreeGrafter"/>
</dbReference>
<keyword evidence="15" id="KW-1185">Reference proteome</keyword>
<dbReference type="GO" id="GO:0070095">
    <property type="term" value="F:fructose-6-phosphate binding"/>
    <property type="evidence" value="ECO:0007669"/>
    <property type="project" value="TreeGrafter"/>
</dbReference>
<feature type="site" description="Important for substrate specificity; cannot use PPi as phosphoryl donor" evidence="12">
    <location>
        <position position="135"/>
    </location>
</feature>
<reference evidence="14 15" key="1">
    <citation type="submission" date="2011-10" db="EMBL/GenBank/DDBJ databases">
        <title>The Genome Sequence of Lachnospiraceae bacterium ACC2.</title>
        <authorList>
            <consortium name="The Broad Institute Genome Sequencing Platform"/>
            <person name="Earl A."/>
            <person name="Ward D."/>
            <person name="Feldgarden M."/>
            <person name="Gevers D."/>
            <person name="Sizova M."/>
            <person name="Hazen A."/>
            <person name="Epstein S."/>
            <person name="Young S.K."/>
            <person name="Zeng Q."/>
            <person name="Gargeya S."/>
            <person name="Fitzgerald M."/>
            <person name="Haas B."/>
            <person name="Abouelleil A."/>
            <person name="Alvarado L."/>
            <person name="Arachchi H.M."/>
            <person name="Berlin A."/>
            <person name="Brown A."/>
            <person name="Chapman S.B."/>
            <person name="Chen Z."/>
            <person name="Dunbar C."/>
            <person name="Freedman E."/>
            <person name="Gearin G."/>
            <person name="Goldberg J."/>
            <person name="Griggs A."/>
            <person name="Gujja S."/>
            <person name="Heiman D."/>
            <person name="Howarth C."/>
            <person name="Larson L."/>
            <person name="Lui A."/>
            <person name="MacDonald P.J.P."/>
            <person name="Montmayeur A."/>
            <person name="Murphy C."/>
            <person name="Neiman D."/>
            <person name="Pearson M."/>
            <person name="Priest M."/>
            <person name="Roberts A."/>
            <person name="Saif S."/>
            <person name="Shea T."/>
            <person name="Shenoy N."/>
            <person name="Sisk P."/>
            <person name="Stolte C."/>
            <person name="Sykes S."/>
            <person name="Wortman J."/>
            <person name="Nusbaum C."/>
            <person name="Birren B."/>
        </authorList>
    </citation>
    <scope>NUCLEOTIDE SEQUENCE [LARGE SCALE GENOMIC DNA]</scope>
    <source>
        <strain evidence="14 15">ACC2</strain>
    </source>
</reference>
<dbReference type="Proteomes" id="UP000018466">
    <property type="component" value="Unassembled WGS sequence"/>
</dbReference>
<comment type="pathway">
    <text evidence="3 12">Carbohydrate degradation; glycolysis; D-glyceraldehyde 3-phosphate and glycerone phosphate from D-glucose: step 3/4.</text>
</comment>
<feature type="binding site" description="in other chain" evidence="12">
    <location>
        <begin position="303"/>
        <end position="306"/>
    </location>
    <ligand>
        <name>substrate</name>
        <note>ligand shared between dimeric partners</note>
    </ligand>
</feature>
<evidence type="ECO:0000256" key="7">
    <source>
        <dbReference type="ARBA" id="ARBA00022741"/>
    </source>
</evidence>
<dbReference type="FunFam" id="3.40.50.460:FF:000002">
    <property type="entry name" value="ATP-dependent 6-phosphofructokinase"/>
    <property type="match status" value="1"/>
</dbReference>
<feature type="binding site" description="in other chain" evidence="12">
    <location>
        <begin position="156"/>
        <end position="158"/>
    </location>
    <ligand>
        <name>substrate</name>
        <note>ligand shared between dimeric partners</note>
    </ligand>
</feature>
<dbReference type="GO" id="GO:0046872">
    <property type="term" value="F:metal ion binding"/>
    <property type="evidence" value="ECO:0007669"/>
    <property type="project" value="UniProtKB-KW"/>
</dbReference>
<dbReference type="GO" id="GO:0030388">
    <property type="term" value="P:fructose 1,6-bisphosphate metabolic process"/>
    <property type="evidence" value="ECO:0007669"/>
    <property type="project" value="TreeGrafter"/>
</dbReference>
<dbReference type="GO" id="GO:0006002">
    <property type="term" value="P:fructose 6-phosphate metabolic process"/>
    <property type="evidence" value="ECO:0007669"/>
    <property type="project" value="InterPro"/>
</dbReference>
<evidence type="ECO:0000256" key="12">
    <source>
        <dbReference type="HAMAP-Rule" id="MF_01976"/>
    </source>
</evidence>
<keyword evidence="10 12" id="KW-0460">Magnesium</keyword>
<keyword evidence="5 12" id="KW-0808">Transferase</keyword>
<feature type="binding site" evidence="12">
    <location>
        <begin position="133"/>
        <end position="136"/>
    </location>
    <ligand>
        <name>ATP</name>
        <dbReference type="ChEBI" id="CHEBI:30616"/>
    </ligand>
</feature>
<evidence type="ECO:0000256" key="5">
    <source>
        <dbReference type="ARBA" id="ARBA00022679"/>
    </source>
</evidence>
<dbReference type="GO" id="GO:0048029">
    <property type="term" value="F:monosaccharide binding"/>
    <property type="evidence" value="ECO:0007669"/>
    <property type="project" value="TreeGrafter"/>
</dbReference>
<dbReference type="InterPro" id="IPR022953">
    <property type="entry name" value="ATP_PFK"/>
</dbReference>
<feature type="binding site" evidence="12">
    <location>
        <position position="134"/>
    </location>
    <ligand>
        <name>Mg(2+)</name>
        <dbReference type="ChEBI" id="CHEBI:18420"/>
        <note>catalytic</note>
    </ligand>
</feature>
<comment type="caution">
    <text evidence="12">Lacks conserved residue(s) required for the propagation of feature annotation.</text>
</comment>
<evidence type="ECO:0000256" key="4">
    <source>
        <dbReference type="ARBA" id="ARBA00022490"/>
    </source>
</evidence>
<feature type="binding site" evidence="12">
    <location>
        <position position="33"/>
    </location>
    <ligand>
        <name>ATP</name>
        <dbReference type="ChEBI" id="CHEBI:30616"/>
    </ligand>
</feature>
<dbReference type="GO" id="GO:0047334">
    <property type="term" value="F:diphosphate-fructose-6-phosphate 1-phosphotransferase activity"/>
    <property type="evidence" value="ECO:0007669"/>
    <property type="project" value="InterPro"/>
</dbReference>
<dbReference type="PROSITE" id="PS00433">
    <property type="entry name" value="PHOSPHOFRUCTOKINASE"/>
    <property type="match status" value="1"/>
</dbReference>
<comment type="function">
    <text evidence="12">Catalyzes the phosphorylation of D-fructose 6-phosphate to fructose 1,6-bisphosphate by ATP, the first committing step of glycolysis.</text>
</comment>
<keyword evidence="11 12" id="KW-0324">Glycolysis</keyword>
<sequence length="380" mass="41366">MAEREKLEKEKLEKAKAEKKGGRIRVGMLTSGGDCQALNATMRGIAKALYNLYDSVDIVGFRDGYRGLMYEDYRLLLKNDFSGILTQGGTLLGTSRQPFKQMTQPDENGNNKVELMKATYRKLGLDCLCVLGGNGSQKTANLLRQEGLNIVSLPKTIDNDLFGTDETFGFQSAVEIASNAIDCIHTTAASHGRVFIVEVMGHKVGWLTLYAGIAGGADIILIPEIPYDIKAIIEALQKRQRAGSRFSIIVVAEGAISKETAALSKKERKTKLASRRYPSVAYEIGAEIQAITGQEVRVTVPGHTQRGGAPNPYDRVLSSRLGARAAKLISEGRFGEMVVIRNNEITSIPLEESAGKLKTVDPNSSIVEEARLLGLSFGDR</sequence>
<feature type="active site" description="Proton acceptor" evidence="12">
    <location>
        <position position="158"/>
    </location>
</feature>
<feature type="binding site" evidence="12">
    <location>
        <position position="193"/>
    </location>
    <ligand>
        <name>substrate</name>
        <note>ligand shared between dimeric partners</note>
    </ligand>
</feature>
<comment type="subunit">
    <text evidence="12">Homodimer or homotetramer.</text>
</comment>
<evidence type="ECO:0000256" key="8">
    <source>
        <dbReference type="ARBA" id="ARBA00022777"/>
    </source>
</evidence>
<dbReference type="InterPro" id="IPR000023">
    <property type="entry name" value="Phosphofructokinase_dom"/>
</dbReference>
<evidence type="ECO:0000256" key="2">
    <source>
        <dbReference type="ARBA" id="ARBA00004496"/>
    </source>
</evidence>
<proteinExistence type="inferred from homology"/>
<evidence type="ECO:0000256" key="3">
    <source>
        <dbReference type="ARBA" id="ARBA00004679"/>
    </source>
</evidence>
<dbReference type="GO" id="GO:0016208">
    <property type="term" value="F:AMP binding"/>
    <property type="evidence" value="ECO:0007669"/>
    <property type="project" value="TreeGrafter"/>
</dbReference>
<dbReference type="PANTHER" id="PTHR13697">
    <property type="entry name" value="PHOSPHOFRUCTOKINASE"/>
    <property type="match status" value="1"/>
</dbReference>
<evidence type="ECO:0000313" key="14">
    <source>
        <dbReference type="EMBL" id="EHO15725.1"/>
    </source>
</evidence>
<feature type="domain" description="Phosphofructokinase" evidence="13">
    <location>
        <begin position="25"/>
        <end position="329"/>
    </location>
</feature>